<dbReference type="CDD" id="cd10918">
    <property type="entry name" value="CE4_NodB_like_5s_6s"/>
    <property type="match status" value="1"/>
</dbReference>
<keyword evidence="5" id="KW-1185">Reference proteome</keyword>
<dbReference type="PANTHER" id="PTHR34216">
    <property type="match status" value="1"/>
</dbReference>
<dbReference type="OrthoDB" id="9814639at2"/>
<gene>
    <name evidence="4" type="primary">wcfH</name>
    <name evidence="4" type="ORF">NCTC11532_01115</name>
</gene>
<dbReference type="Proteomes" id="UP000255297">
    <property type="component" value="Unassembled WGS sequence"/>
</dbReference>
<proteinExistence type="predicted"/>
<comment type="subcellular location">
    <subcellularLocation>
        <location evidence="1">Secreted</location>
    </subcellularLocation>
</comment>
<dbReference type="InterPro" id="IPR011330">
    <property type="entry name" value="Glyco_hydro/deAcase_b/a-brl"/>
</dbReference>
<accession>A0A378LSV6</accession>
<name>A0A378LSV6_9GAMM</name>
<dbReference type="EMBL" id="UGPB01000001">
    <property type="protein sequence ID" value="STY28938.1"/>
    <property type="molecule type" value="Genomic_DNA"/>
</dbReference>
<dbReference type="Gene3D" id="3.20.20.370">
    <property type="entry name" value="Glycoside hydrolase/deacetylase"/>
    <property type="match status" value="1"/>
</dbReference>
<dbReference type="STRING" id="1122170.GCA_000701265_01904"/>
<dbReference type="InterPro" id="IPR002509">
    <property type="entry name" value="NODB_dom"/>
</dbReference>
<dbReference type="AlphaFoldDB" id="A0A378LSV6"/>
<dbReference type="InterPro" id="IPR051398">
    <property type="entry name" value="Polysacch_Deacetylase"/>
</dbReference>
<sequence length="258" mass="29997">MIKKRIPIFYYHSIGGTGPETLPLQQFKAHLDALKAHSFTTITLADLYKKNYDPAKKNAVLTFDDGLLDNYENALPLLHQYGFVATFFVVPGFDELTRWVNPRNRKWSNTPKKGYTIAYKSMQTKHRKELLNYGMEIGSHSFSHPKLHQIDPKRLSYEITDSKKYLEDELGRDIETFCYPYGGYDAAVVETVKYSGYLGATTTWPGYYNPEKSLYKTNRFLIENPLFFSEVLQGNALSTYAYLKSKLFTYQRRERIIK</sequence>
<dbReference type="SUPFAM" id="SSF88713">
    <property type="entry name" value="Glycoside hydrolase/deacetylase"/>
    <property type="match status" value="1"/>
</dbReference>
<dbReference type="RefSeq" id="WP_051635618.1">
    <property type="nucleotide sequence ID" value="NZ_CAAAIS010000008.1"/>
</dbReference>
<keyword evidence="4" id="KW-0378">Hydrolase</keyword>
<dbReference type="PANTHER" id="PTHR34216:SF3">
    <property type="entry name" value="POLY-BETA-1,6-N-ACETYL-D-GLUCOSAMINE N-DEACETYLASE"/>
    <property type="match status" value="1"/>
</dbReference>
<evidence type="ECO:0000256" key="1">
    <source>
        <dbReference type="ARBA" id="ARBA00004613"/>
    </source>
</evidence>
<dbReference type="PROSITE" id="PS51677">
    <property type="entry name" value="NODB"/>
    <property type="match status" value="1"/>
</dbReference>
<keyword evidence="2" id="KW-0732">Signal</keyword>
<dbReference type="GO" id="GO:0005576">
    <property type="term" value="C:extracellular region"/>
    <property type="evidence" value="ECO:0007669"/>
    <property type="project" value="UniProtKB-SubCell"/>
</dbReference>
<dbReference type="GO" id="GO:0005975">
    <property type="term" value="P:carbohydrate metabolic process"/>
    <property type="evidence" value="ECO:0007669"/>
    <property type="project" value="InterPro"/>
</dbReference>
<protein>
    <submittedName>
        <fullName evidence="4">Deacetylase</fullName>
        <ecNumber evidence="4">3.5.1.-</ecNumber>
    </submittedName>
</protein>
<dbReference type="Pfam" id="PF01522">
    <property type="entry name" value="Polysacc_deac_1"/>
    <property type="match status" value="1"/>
</dbReference>
<organism evidence="4 5">
    <name type="scientific">Legionella wadsworthii</name>
    <dbReference type="NCBI Taxonomy" id="28088"/>
    <lineage>
        <taxon>Bacteria</taxon>
        <taxon>Pseudomonadati</taxon>
        <taxon>Pseudomonadota</taxon>
        <taxon>Gammaproteobacteria</taxon>
        <taxon>Legionellales</taxon>
        <taxon>Legionellaceae</taxon>
        <taxon>Legionella</taxon>
    </lineage>
</organism>
<evidence type="ECO:0000313" key="4">
    <source>
        <dbReference type="EMBL" id="STY28938.1"/>
    </source>
</evidence>
<evidence type="ECO:0000313" key="5">
    <source>
        <dbReference type="Proteomes" id="UP000255297"/>
    </source>
</evidence>
<feature type="domain" description="NodB homology" evidence="3">
    <location>
        <begin position="57"/>
        <end position="258"/>
    </location>
</feature>
<evidence type="ECO:0000259" key="3">
    <source>
        <dbReference type="PROSITE" id="PS51677"/>
    </source>
</evidence>
<reference evidence="4 5" key="1">
    <citation type="submission" date="2018-06" db="EMBL/GenBank/DDBJ databases">
        <authorList>
            <consortium name="Pathogen Informatics"/>
            <person name="Doyle S."/>
        </authorList>
    </citation>
    <scope>NUCLEOTIDE SEQUENCE [LARGE SCALE GENOMIC DNA]</scope>
    <source>
        <strain evidence="4 5">NCTC11532</strain>
    </source>
</reference>
<dbReference type="GO" id="GO:0016810">
    <property type="term" value="F:hydrolase activity, acting on carbon-nitrogen (but not peptide) bonds"/>
    <property type="evidence" value="ECO:0007669"/>
    <property type="project" value="InterPro"/>
</dbReference>
<evidence type="ECO:0000256" key="2">
    <source>
        <dbReference type="ARBA" id="ARBA00022729"/>
    </source>
</evidence>
<dbReference type="EC" id="3.5.1.-" evidence="4"/>